<evidence type="ECO:0000313" key="4">
    <source>
        <dbReference type="EMBL" id="MDD1783106.1"/>
    </source>
</evidence>
<dbReference type="SUPFAM" id="SSF55073">
    <property type="entry name" value="Nucleotide cyclase"/>
    <property type="match status" value="1"/>
</dbReference>
<accession>A0ABT5QS34</accession>
<proteinExistence type="predicted"/>
<reference evidence="4" key="1">
    <citation type="submission" date="2021-12" db="EMBL/GenBank/DDBJ databases">
        <title>Enterovibrio ZSDZ35 sp. nov. and Enterovibrio ZSDZ42 sp. nov., isolated from coastal seawater in Qingdao.</title>
        <authorList>
            <person name="Zhang P."/>
        </authorList>
    </citation>
    <scope>NUCLEOTIDE SEQUENCE</scope>
    <source>
        <strain evidence="4">ZSDZ35</strain>
    </source>
</reference>
<dbReference type="InterPro" id="IPR050469">
    <property type="entry name" value="Diguanylate_Cyclase"/>
</dbReference>
<feature type="domain" description="GGDEF" evidence="3">
    <location>
        <begin position="211"/>
        <end position="347"/>
    </location>
</feature>
<dbReference type="SUPFAM" id="SSF55781">
    <property type="entry name" value="GAF domain-like"/>
    <property type="match status" value="1"/>
</dbReference>
<dbReference type="PANTHER" id="PTHR45138:SF9">
    <property type="entry name" value="DIGUANYLATE CYCLASE DGCM-RELATED"/>
    <property type="match status" value="1"/>
</dbReference>
<dbReference type="Pfam" id="PF00990">
    <property type="entry name" value="GGDEF"/>
    <property type="match status" value="1"/>
</dbReference>
<dbReference type="CDD" id="cd01949">
    <property type="entry name" value="GGDEF"/>
    <property type="match status" value="1"/>
</dbReference>
<evidence type="ECO:0000256" key="2">
    <source>
        <dbReference type="ARBA" id="ARBA00034247"/>
    </source>
</evidence>
<dbReference type="SMART" id="SM00267">
    <property type="entry name" value="GGDEF"/>
    <property type="match status" value="1"/>
</dbReference>
<gene>
    <name evidence="4" type="ORF">LRP49_18210</name>
</gene>
<dbReference type="EC" id="2.7.7.65" evidence="1"/>
<evidence type="ECO:0000313" key="5">
    <source>
        <dbReference type="Proteomes" id="UP001149821"/>
    </source>
</evidence>
<dbReference type="EMBL" id="JAJUBB010000015">
    <property type="protein sequence ID" value="MDD1783106.1"/>
    <property type="molecule type" value="Genomic_DNA"/>
</dbReference>
<dbReference type="Proteomes" id="UP001149821">
    <property type="component" value="Unassembled WGS sequence"/>
</dbReference>
<dbReference type="InterPro" id="IPR029787">
    <property type="entry name" value="Nucleotide_cyclase"/>
</dbReference>
<keyword evidence="5" id="KW-1185">Reference proteome</keyword>
<evidence type="ECO:0000256" key="1">
    <source>
        <dbReference type="ARBA" id="ARBA00012528"/>
    </source>
</evidence>
<comment type="caution">
    <text evidence="4">The sequence shown here is derived from an EMBL/GenBank/DDBJ whole genome shotgun (WGS) entry which is preliminary data.</text>
</comment>
<dbReference type="NCBIfam" id="TIGR00254">
    <property type="entry name" value="GGDEF"/>
    <property type="match status" value="1"/>
</dbReference>
<dbReference type="RefSeq" id="WP_274143747.1">
    <property type="nucleotide sequence ID" value="NZ_JAJUBB010000015.1"/>
</dbReference>
<dbReference type="Gene3D" id="3.30.450.40">
    <property type="match status" value="1"/>
</dbReference>
<organism evidence="4 5">
    <name type="scientific">Enterovibrio qingdaonensis</name>
    <dbReference type="NCBI Taxonomy" id="2899818"/>
    <lineage>
        <taxon>Bacteria</taxon>
        <taxon>Pseudomonadati</taxon>
        <taxon>Pseudomonadota</taxon>
        <taxon>Gammaproteobacteria</taxon>
        <taxon>Vibrionales</taxon>
        <taxon>Vibrionaceae</taxon>
        <taxon>Enterovibrio</taxon>
    </lineage>
</organism>
<dbReference type="InterPro" id="IPR029016">
    <property type="entry name" value="GAF-like_dom_sf"/>
</dbReference>
<protein>
    <recommendedName>
        <fullName evidence="1">diguanylate cyclase</fullName>
        <ecNumber evidence="1">2.7.7.65</ecNumber>
    </recommendedName>
</protein>
<dbReference type="InterPro" id="IPR000160">
    <property type="entry name" value="GGDEF_dom"/>
</dbReference>
<name>A0ABT5QS34_9GAMM</name>
<dbReference type="InterPro" id="IPR043128">
    <property type="entry name" value="Rev_trsase/Diguanyl_cyclase"/>
</dbReference>
<dbReference type="Gene3D" id="3.30.70.270">
    <property type="match status" value="1"/>
</dbReference>
<comment type="catalytic activity">
    <reaction evidence="2">
        <text>2 GTP = 3',3'-c-di-GMP + 2 diphosphate</text>
        <dbReference type="Rhea" id="RHEA:24898"/>
        <dbReference type="ChEBI" id="CHEBI:33019"/>
        <dbReference type="ChEBI" id="CHEBI:37565"/>
        <dbReference type="ChEBI" id="CHEBI:58805"/>
        <dbReference type="EC" id="2.7.7.65"/>
    </reaction>
</comment>
<evidence type="ECO:0000259" key="3">
    <source>
        <dbReference type="PROSITE" id="PS50887"/>
    </source>
</evidence>
<dbReference type="Pfam" id="PF01590">
    <property type="entry name" value="GAF"/>
    <property type="match status" value="1"/>
</dbReference>
<dbReference type="PANTHER" id="PTHR45138">
    <property type="entry name" value="REGULATORY COMPONENTS OF SENSORY TRANSDUCTION SYSTEM"/>
    <property type="match status" value="1"/>
</dbReference>
<sequence>MEMSESEKVIRCLYQITNDFDKGLDHQINELLKMGLERFGLDIGILSFISDGRYQVKNVVCPDSVPLQPGAEFPYDLSYCWVTLGADGPVAMENVGETDILGNHPAYREFGLESYIGVPIRVNGHVYGTLNFTSPNPYPRKFKDIDIDSLCLMASWIEVELAREQQRDELERLNGKLEALVRTDPLTGIPNRRHLFEHIEQNINLLSRRRSQGAVVIIDLDYFKTINDKFGHLRGDDVLVEVASVLKKALRSYDFVGRYGGEEFLLWLQDIELEEVKEVCVRIQKGLATLPFDDFTITASMGVCHFTCSDSIHLEESKCVELLISQADAALYSAKAQGRDQFVISGEESLHLGWANDAFA</sequence>
<dbReference type="InterPro" id="IPR003018">
    <property type="entry name" value="GAF"/>
</dbReference>
<dbReference type="PROSITE" id="PS50887">
    <property type="entry name" value="GGDEF"/>
    <property type="match status" value="1"/>
</dbReference>